<proteinExistence type="predicted"/>
<sequence length="58" mass="6393">MNNKLGMYPILNDDELAQTMGGKISLPIPGWSATRDLIWGLVDGLSGAKHKSRKKRGR</sequence>
<protein>
    <recommendedName>
        <fullName evidence="3">Bacteriocin</fullName>
    </recommendedName>
</protein>
<keyword evidence="2" id="KW-1185">Reference proteome</keyword>
<gene>
    <name evidence="1" type="ORF">ACFP3T_04880</name>
</gene>
<evidence type="ECO:0000313" key="2">
    <source>
        <dbReference type="Proteomes" id="UP001596253"/>
    </source>
</evidence>
<dbReference type="EMBL" id="JBHSSD010000018">
    <property type="protein sequence ID" value="MFC6164007.1"/>
    <property type="molecule type" value="Genomic_DNA"/>
</dbReference>
<dbReference type="RefSeq" id="WP_171001115.1">
    <property type="nucleotide sequence ID" value="NZ_BJDK01000039.1"/>
</dbReference>
<reference evidence="2" key="1">
    <citation type="journal article" date="2019" name="Int. J. Syst. Evol. Microbiol.">
        <title>The Global Catalogue of Microorganisms (GCM) 10K type strain sequencing project: providing services to taxonomists for standard genome sequencing and annotation.</title>
        <authorList>
            <consortium name="The Broad Institute Genomics Platform"/>
            <consortium name="The Broad Institute Genome Sequencing Center for Infectious Disease"/>
            <person name="Wu L."/>
            <person name="Ma J."/>
        </authorList>
    </citation>
    <scope>NUCLEOTIDE SEQUENCE [LARGE SCALE GENOMIC DNA]</scope>
    <source>
        <strain evidence="2">CCM 8932</strain>
    </source>
</reference>
<evidence type="ECO:0000313" key="1">
    <source>
        <dbReference type="EMBL" id="MFC6164007.1"/>
    </source>
</evidence>
<dbReference type="Proteomes" id="UP001596253">
    <property type="component" value="Unassembled WGS sequence"/>
</dbReference>
<accession>A0ABW1R766</accession>
<comment type="caution">
    <text evidence="1">The sequence shown here is derived from an EMBL/GenBank/DDBJ whole genome shotgun (WGS) entry which is preliminary data.</text>
</comment>
<name>A0ABW1R766_9LACO</name>
<organism evidence="1 2">
    <name type="scientific">Lactiplantibacillus dongliensis</name>
    <dbReference type="NCBI Taxonomy" id="2559919"/>
    <lineage>
        <taxon>Bacteria</taxon>
        <taxon>Bacillati</taxon>
        <taxon>Bacillota</taxon>
        <taxon>Bacilli</taxon>
        <taxon>Lactobacillales</taxon>
        <taxon>Lactobacillaceae</taxon>
        <taxon>Lactiplantibacillus</taxon>
    </lineage>
</organism>
<evidence type="ECO:0008006" key="3">
    <source>
        <dbReference type="Google" id="ProtNLM"/>
    </source>
</evidence>